<dbReference type="Pfam" id="PF06824">
    <property type="entry name" value="Glyco_hydro_125"/>
    <property type="match status" value="1"/>
</dbReference>
<feature type="compositionally biased region" description="Pro residues" evidence="1">
    <location>
        <begin position="7"/>
        <end position="18"/>
    </location>
</feature>
<proteinExistence type="predicted"/>
<dbReference type="Gene3D" id="1.50.10.10">
    <property type="match status" value="1"/>
</dbReference>
<dbReference type="InterPro" id="IPR012341">
    <property type="entry name" value="6hp_glycosidase-like_sf"/>
</dbReference>
<dbReference type="AlphaFoldDB" id="A0AA41QD73"/>
<dbReference type="SMART" id="SM01149">
    <property type="entry name" value="DUF1237"/>
    <property type="match status" value="1"/>
</dbReference>
<comment type="caution">
    <text evidence="2">The sequence shown here is derived from an EMBL/GenBank/DDBJ whole genome shotgun (WGS) entry which is preliminary data.</text>
</comment>
<dbReference type="RefSeq" id="WP_236089094.1">
    <property type="nucleotide sequence ID" value="NZ_JAKGSG010000029.1"/>
</dbReference>
<accession>A0AA41QD73</accession>
<dbReference type="GO" id="GO:0005975">
    <property type="term" value="P:carbohydrate metabolic process"/>
    <property type="evidence" value="ECO:0007669"/>
    <property type="project" value="InterPro"/>
</dbReference>
<dbReference type="PANTHER" id="PTHR31047:SF0">
    <property type="entry name" value="MEIOTICALLY UP-REGULATED GENE 157 PROTEIN"/>
    <property type="match status" value="1"/>
</dbReference>
<protein>
    <submittedName>
        <fullName evidence="2">Glycoside hydrolase family 125 protein</fullName>
    </submittedName>
</protein>
<evidence type="ECO:0000313" key="2">
    <source>
        <dbReference type="EMBL" id="MCF4121294.1"/>
    </source>
</evidence>
<dbReference type="SUPFAM" id="SSF48208">
    <property type="entry name" value="Six-hairpin glycosidases"/>
    <property type="match status" value="1"/>
</dbReference>
<dbReference type="PIRSF" id="PIRSF028846">
    <property type="entry name" value="UCP028846"/>
    <property type="match status" value="1"/>
</dbReference>
<feature type="region of interest" description="Disordered" evidence="1">
    <location>
        <begin position="1"/>
        <end position="22"/>
    </location>
</feature>
<name>A0AA41QD73_9MICO</name>
<organism evidence="2 3">
    <name type="scientific">Antribacter soli</name>
    <dbReference type="NCBI Taxonomy" id="2910976"/>
    <lineage>
        <taxon>Bacteria</taxon>
        <taxon>Bacillati</taxon>
        <taxon>Actinomycetota</taxon>
        <taxon>Actinomycetes</taxon>
        <taxon>Micrococcales</taxon>
        <taxon>Promicromonosporaceae</taxon>
        <taxon>Antribacter</taxon>
    </lineage>
</organism>
<evidence type="ECO:0000256" key="1">
    <source>
        <dbReference type="SAM" id="MobiDB-lite"/>
    </source>
</evidence>
<keyword evidence="3" id="KW-1185">Reference proteome</keyword>
<dbReference type="PANTHER" id="PTHR31047">
    <property type="entry name" value="MEIOTICALLY UP-REGULATED GENE 157 PROTEIN"/>
    <property type="match status" value="1"/>
</dbReference>
<evidence type="ECO:0000313" key="3">
    <source>
        <dbReference type="Proteomes" id="UP001165405"/>
    </source>
</evidence>
<gene>
    <name evidence="2" type="ORF">L1785_09895</name>
</gene>
<sequence>MTDSDFPVPPAPAGPPPDDGWTRKVLTDDVVEAWTERVRTALPGTEVPRVFRACLARTIRRSLMRLDSGEVAVITGDIPAMWLRDSSTQMWPYLTLVASDPRGPLADVLVGVALRQLALIVHDPYANAFNLRPDGRAHNPDDEWGEHPADQLIWERKYEVDSLCFPLQLATRLFEVTGRREVLGPALQAAQVVVRTLRTEQDHERFSPYRFVRPGGNALDTLPRGGRGGPVAVTGMTWSGFRPSDDACTYGYNVPANLHAAAVLDDIGALVTAASEESGPALAAEARVLADELRAGVERYGVVVHPVHGEIYAYEVDGLGAHLLMDDANLPSLLSLPLITNVRQDDARYMRTRRFVLSPENPTFTQGTALGGVGSPHTWPGWVWPIAVATEGLTTQNRSRRVEALRTLAATTAGTDHMHESVNAGDPTRFTRPWFSWADSMFCLLALATAAPDRYVPPAAPRAEPA</sequence>
<dbReference type="EMBL" id="JAKGSG010000029">
    <property type="protein sequence ID" value="MCF4121294.1"/>
    <property type="molecule type" value="Genomic_DNA"/>
</dbReference>
<dbReference type="Proteomes" id="UP001165405">
    <property type="component" value="Unassembled WGS sequence"/>
</dbReference>
<dbReference type="GO" id="GO:0016787">
    <property type="term" value="F:hydrolase activity"/>
    <property type="evidence" value="ECO:0007669"/>
    <property type="project" value="UniProtKB-KW"/>
</dbReference>
<reference evidence="2" key="1">
    <citation type="submission" date="2022-01" db="EMBL/GenBank/DDBJ databases">
        <title>Antribacter sp. nov., isolated from Guizhou of China.</title>
        <authorList>
            <person name="Chengliang C."/>
            <person name="Ya Z."/>
        </authorList>
    </citation>
    <scope>NUCLEOTIDE SEQUENCE</scope>
    <source>
        <strain evidence="2">KLBMP 9083</strain>
    </source>
</reference>
<dbReference type="InterPro" id="IPR008313">
    <property type="entry name" value="GH125"/>
</dbReference>
<keyword evidence="2" id="KW-0378">Hydrolase</keyword>
<dbReference type="InterPro" id="IPR008928">
    <property type="entry name" value="6-hairpin_glycosidase_sf"/>
</dbReference>